<dbReference type="EMBL" id="KZ994074">
    <property type="protein sequence ID" value="RKO93913.1"/>
    <property type="molecule type" value="Genomic_DNA"/>
</dbReference>
<gene>
    <name evidence="2" type="ORF">BDK51DRAFT_34390</name>
</gene>
<feature type="compositionally biased region" description="Polar residues" evidence="1">
    <location>
        <begin position="57"/>
        <end position="66"/>
    </location>
</feature>
<proteinExistence type="predicted"/>
<feature type="compositionally biased region" description="Low complexity" evidence="1">
    <location>
        <begin position="39"/>
        <end position="52"/>
    </location>
</feature>
<accession>A0A4P9WP73</accession>
<feature type="compositionally biased region" description="Basic and acidic residues" evidence="1">
    <location>
        <begin position="91"/>
        <end position="100"/>
    </location>
</feature>
<name>A0A4P9WP73_9FUNG</name>
<feature type="region of interest" description="Disordered" evidence="1">
    <location>
        <begin position="1"/>
        <end position="131"/>
    </location>
</feature>
<sequence length="422" mass="47848">MDVDSDKESEETRDDSEDGNEDSQDSKEEDEDDDYHDGTSTTYTTSTIAPTTKMIAPTTSIPNTPISEICWQRGGPKEDKDEWEEAAGDQHQTEDADHLANRNGGCGGADTDDEVDMDGDRKQPPGALRSCPDVEKDLPWVLAKAMKRHFTRAGFTELKNIRLFLDIPNSALRSSDLARIPADPHGLKHQSMRATQDTKLHLSTVCVFATEKDVRDCGQYCHEADGLSHKVCADNWWDMSLWETQKEWKRQQDKTIADGITVHFWNFLLVSDAFSHYRWLKPSLNVSTATAYLMRRNRSCQVRKPISKPNYSHFVQPASIIGRKSSRMEQSEEEAMRPFARISDGMAREGCCLVAFNLISDARDVANQEDCWRILAARDMGKRCQRGEESNSGGVVEHYCKSIHLVSDMVAPKRERVWVRRL</sequence>
<keyword evidence="3" id="KW-1185">Reference proteome</keyword>
<reference evidence="3" key="1">
    <citation type="journal article" date="2018" name="Nat. Microbiol.">
        <title>Leveraging single-cell genomics to expand the fungal tree of life.</title>
        <authorList>
            <person name="Ahrendt S.R."/>
            <person name="Quandt C.A."/>
            <person name="Ciobanu D."/>
            <person name="Clum A."/>
            <person name="Salamov A."/>
            <person name="Andreopoulos B."/>
            <person name="Cheng J.F."/>
            <person name="Woyke T."/>
            <person name="Pelin A."/>
            <person name="Henrissat B."/>
            <person name="Reynolds N.K."/>
            <person name="Benny G.L."/>
            <person name="Smith M.E."/>
            <person name="James T.Y."/>
            <person name="Grigoriev I.V."/>
        </authorList>
    </citation>
    <scope>NUCLEOTIDE SEQUENCE [LARGE SCALE GENOMIC DNA]</scope>
</reference>
<feature type="compositionally biased region" description="Acidic residues" evidence="1">
    <location>
        <begin position="7"/>
        <end position="35"/>
    </location>
</feature>
<evidence type="ECO:0000313" key="2">
    <source>
        <dbReference type="EMBL" id="RKO93913.1"/>
    </source>
</evidence>
<evidence type="ECO:0000313" key="3">
    <source>
        <dbReference type="Proteomes" id="UP000269721"/>
    </source>
</evidence>
<dbReference type="Proteomes" id="UP000269721">
    <property type="component" value="Unassembled WGS sequence"/>
</dbReference>
<protein>
    <submittedName>
        <fullName evidence="2">Uncharacterized protein</fullName>
    </submittedName>
</protein>
<organism evidence="2 3">
    <name type="scientific">Blyttiomyces helicus</name>
    <dbReference type="NCBI Taxonomy" id="388810"/>
    <lineage>
        <taxon>Eukaryota</taxon>
        <taxon>Fungi</taxon>
        <taxon>Fungi incertae sedis</taxon>
        <taxon>Chytridiomycota</taxon>
        <taxon>Chytridiomycota incertae sedis</taxon>
        <taxon>Chytridiomycetes</taxon>
        <taxon>Chytridiomycetes incertae sedis</taxon>
        <taxon>Blyttiomyces</taxon>
    </lineage>
</organism>
<evidence type="ECO:0000256" key="1">
    <source>
        <dbReference type="SAM" id="MobiDB-lite"/>
    </source>
</evidence>
<dbReference type="AlphaFoldDB" id="A0A4P9WP73"/>